<dbReference type="Proteomes" id="UP000195570">
    <property type="component" value="Unassembled WGS sequence"/>
</dbReference>
<evidence type="ECO:0000256" key="1">
    <source>
        <dbReference type="SAM" id="MobiDB-lite"/>
    </source>
</evidence>
<dbReference type="EMBL" id="CZPT02002007">
    <property type="protein sequence ID" value="SCU73179.1"/>
    <property type="molecule type" value="Genomic_DNA"/>
</dbReference>
<feature type="region of interest" description="Disordered" evidence="1">
    <location>
        <begin position="822"/>
        <end position="842"/>
    </location>
</feature>
<name>A0A1G4IL75_TRYEQ</name>
<gene>
    <name evidence="2" type="ORF">TEOVI_000878100</name>
</gene>
<dbReference type="GeneID" id="92382715"/>
<proteinExistence type="predicted"/>
<dbReference type="RefSeq" id="XP_067083577.1">
    <property type="nucleotide sequence ID" value="XM_067227476.1"/>
</dbReference>
<accession>A0A1G4IL75</accession>
<keyword evidence="3" id="KW-1185">Reference proteome</keyword>
<evidence type="ECO:0000313" key="2">
    <source>
        <dbReference type="EMBL" id="SCU73179.1"/>
    </source>
</evidence>
<dbReference type="SUPFAM" id="SSF48371">
    <property type="entry name" value="ARM repeat"/>
    <property type="match status" value="1"/>
</dbReference>
<sequence>MLHVCLRRLQGASAPQSVLRTLQRLRQQYQRPLQRRETPMAGCETSLSKQRLADEALKLLRREVRGSDMLSDVSVVSSSFCIEVGKLLSVAAAFGATTTTQRVAEALQWVRINKSSLLTTRQVMSVAMPLLNLKDGKSLGRQFVMEELITPLLTSLEASVSTATMNEVEMKQHYSAIVSVFSLVNKLLECDDNCGVGDAGGGETKDIEPEGPSVGMAGKTLASGSAASVLRRSVAELLTKAADALLSATASASSFDVQDCTHTLLAFQRFESLCSDVDADGVKDMEEMHAVLLPLQPVLGTAFGSCASGAAKRPGDLCHLLSCALKLKHRESMIFFSRGAVSLLPLALASATVKEMSMAVSLLVRLRSCAPEVADGLLVQRIVGAMRPKLFLLAETHPETLRHIESSLLLANLTRLDTEVSEDLVNLLCSSFASHMDSVQPSHLIPFLQGLCRFGDYHTRSVKDESYVTVWDAPLLPAVLPCLRRSADRVVTLASARAVTTVEAAQLLLLFSQLHSALSLTVYASLDSQLVGAASRFVEVSNVTCDESNDGVSDGHAVIGHEDPSGVFTLMNALDTFREKCVPVRREEEELLLRAGELYEMVRQGAMGTVKEIQDPKSLVKLLGVLIPGLGAPFPAGEEETAVHNSAATVTYSPSAQRSFDSAANQVIRLAPMANAYEVGALAKYTRELLSKDLIGEAVAREAMKSLVEQSGRVEMTLHDIQSLLDGMRQVREVQISASLLWRAGTLLSTAPKKTTSFLRCVLPIIKNAAIKPCEKEALSALKRIAMQNARDMLETDVMTISPRDVVLLAYTLAQLQAISSEPAAEGADDSEDVDSDAAEREVSSDLLSKGDDFGVVHDTFTMIGDAVCLQMQQSPYSCGVATGGGWQMTPQEVVMLVQSFEKVEVGHHSLLYELLPLVRDMSPAMGPLELSLLLSAFARLGVWNGRILNTLACNVAERMQMCSLKQCQVVLQALQSSRFLRPTVFLPSAEYQESSSCDWKPVCTPDGSANADPLVTLAVSIVKRMDALVENMDSVSTILESYTLREIMAFVSVLGFFEHPPQPSFDTYMAICVKKLLLSLRTLSGNDVSWDCRQNLMACVSLAGYVCKLRKYSHQCTSARVIAGVLSPLYIESATLKAGLLLMPEEKLSELYCYRCAYAMLYGAAFAADEASLFLLPLFEKLKAPEVSQDARRVCRALRSMTRMCSRDAGDISMVSEIVLHCASAIHERRPGNMGEGSEEGSVGAEKPFVLQRRETVALIESLCAAWLFRSRSDERDRSFLEVLRFSVDNMLRFYHGTGGGEDLRIATKDVGTSISAGECGLVLLGLAITGAATNTCEAMHASALPQLTELQRTILMKEHDLSVHDSVNILLARALCSDDTTVCWEVVECASRALQSQMGKTDRTGLWLHSELYRLVTAGDACFVTYCVGLPEGGCRTVFDTCVRVVPALLHALRSEKRNISPSLSLHCRVRVAECLRQLLQLAPDREGIDGLVAALEELVEDVGTS</sequence>
<evidence type="ECO:0000313" key="3">
    <source>
        <dbReference type="Proteomes" id="UP000195570"/>
    </source>
</evidence>
<comment type="caution">
    <text evidence="2">The sequence shown here is derived from an EMBL/GenBank/DDBJ whole genome shotgun (WGS) entry which is preliminary data.</text>
</comment>
<dbReference type="VEuPathDB" id="TriTrypDB:TEOVI_000878100"/>
<dbReference type="CDD" id="cd23674">
    <property type="entry name" value="MPSS4"/>
    <property type="match status" value="1"/>
</dbReference>
<protein>
    <submittedName>
        <fullName evidence="2">Uncharacterized protein</fullName>
    </submittedName>
</protein>
<feature type="compositionally biased region" description="Acidic residues" evidence="1">
    <location>
        <begin position="827"/>
        <end position="837"/>
    </location>
</feature>
<reference evidence="2" key="1">
    <citation type="submission" date="2016-09" db="EMBL/GenBank/DDBJ databases">
        <authorList>
            <person name="Hebert L."/>
            <person name="Moumen B."/>
        </authorList>
    </citation>
    <scope>NUCLEOTIDE SEQUENCE [LARGE SCALE GENOMIC DNA]</scope>
    <source>
        <strain evidence="2">OVI</strain>
    </source>
</reference>
<dbReference type="InterPro" id="IPR016024">
    <property type="entry name" value="ARM-type_fold"/>
</dbReference>
<organism evidence="2 3">
    <name type="scientific">Trypanosoma equiperdum</name>
    <dbReference type="NCBI Taxonomy" id="5694"/>
    <lineage>
        <taxon>Eukaryota</taxon>
        <taxon>Discoba</taxon>
        <taxon>Euglenozoa</taxon>
        <taxon>Kinetoplastea</taxon>
        <taxon>Metakinetoplastina</taxon>
        <taxon>Trypanosomatida</taxon>
        <taxon>Trypanosomatidae</taxon>
        <taxon>Trypanosoma</taxon>
    </lineage>
</organism>